<evidence type="ECO:0000313" key="1">
    <source>
        <dbReference type="EMBL" id="MFC2974554.1"/>
    </source>
</evidence>
<dbReference type="RefSeq" id="WP_377816799.1">
    <property type="nucleotide sequence ID" value="NZ_JBHRSJ010000035.1"/>
</dbReference>
<dbReference type="Proteomes" id="UP001595457">
    <property type="component" value="Unassembled WGS sequence"/>
</dbReference>
<protein>
    <submittedName>
        <fullName evidence="1">Uncharacterized protein</fullName>
    </submittedName>
</protein>
<sequence>MSKTFTAYAAPMSWGPWTTIQSHGGSIAFKISYTSIGDTLVTGKVKYYKDNENMTEEEFKDEITIRTADVWANIGVCFKGIPLGSTVEGVIE</sequence>
<organism evidence="1 2">
    <name type="scientific">Azotobacter bryophylli</name>
    <dbReference type="NCBI Taxonomy" id="1986537"/>
    <lineage>
        <taxon>Bacteria</taxon>
        <taxon>Pseudomonadati</taxon>
        <taxon>Pseudomonadota</taxon>
        <taxon>Gammaproteobacteria</taxon>
        <taxon>Pseudomonadales</taxon>
        <taxon>Pseudomonadaceae</taxon>
        <taxon>Azotobacter</taxon>
    </lineage>
</organism>
<keyword evidence="2" id="KW-1185">Reference proteome</keyword>
<reference evidence="2" key="1">
    <citation type="journal article" date="2019" name="Int. J. Syst. Evol. Microbiol.">
        <title>The Global Catalogue of Microorganisms (GCM) 10K type strain sequencing project: providing services to taxonomists for standard genome sequencing and annotation.</title>
        <authorList>
            <consortium name="The Broad Institute Genomics Platform"/>
            <consortium name="The Broad Institute Genome Sequencing Center for Infectious Disease"/>
            <person name="Wu L."/>
            <person name="Ma J."/>
        </authorList>
    </citation>
    <scope>NUCLEOTIDE SEQUENCE [LARGE SCALE GENOMIC DNA]</scope>
    <source>
        <strain evidence="2">KCTC 62195</strain>
    </source>
</reference>
<accession>A0ABV7AYB3</accession>
<comment type="caution">
    <text evidence="1">The sequence shown here is derived from an EMBL/GenBank/DDBJ whole genome shotgun (WGS) entry which is preliminary data.</text>
</comment>
<gene>
    <name evidence="1" type="ORF">ACFOJE_20370</name>
</gene>
<proteinExistence type="predicted"/>
<evidence type="ECO:0000313" key="2">
    <source>
        <dbReference type="Proteomes" id="UP001595457"/>
    </source>
</evidence>
<name>A0ABV7AYB3_9GAMM</name>
<dbReference type="EMBL" id="JBHRSJ010000035">
    <property type="protein sequence ID" value="MFC2974554.1"/>
    <property type="molecule type" value="Genomic_DNA"/>
</dbReference>